<evidence type="ECO:0000256" key="1">
    <source>
        <dbReference type="SAM" id="SignalP"/>
    </source>
</evidence>
<evidence type="ECO:0000313" key="2">
    <source>
        <dbReference type="EMBL" id="CAD7456306.1"/>
    </source>
</evidence>
<proteinExistence type="predicted"/>
<protein>
    <submittedName>
        <fullName evidence="2">Uncharacterized protein</fullName>
    </submittedName>
</protein>
<dbReference type="EMBL" id="OE001228">
    <property type="protein sequence ID" value="CAD7456306.1"/>
    <property type="molecule type" value="Genomic_DNA"/>
</dbReference>
<name>A0A7R9ICK3_9NEOP</name>
<gene>
    <name evidence="2" type="ORF">TTEB3V08_LOCUS4339</name>
</gene>
<sequence>MSLWLRRHLLCTQATAASVLECRRENVKEAHRATETLVARSPSLAVPLGQSTDETCVLCESRPINVSSCRIRFLRWGHTAVTSREVTLELAMEKSGSSSSSEFEEELENACAVLVANTVARKKRVWVHQINLKRKEKGEFYHLVKELKEHPSRYEMYFRMTKEEFQFLHDLIKEDIITKNTQLREAITTEEKLAVCLRGIVYTPVPDEHEAADSVEMGRGENDVSIGIYGFWRLTLYPKTTEVDRMIVFGQCDMWPKPPPLPDCQWTAVLVEMELVEAGELKLQVAVEMVLMEAVSEVTSLSWLVESRGKLSGRQLESFPSREYHKLDHLKLPRAVLRDPIWGLELSRGHQILFMDAKEDSTASYYPFGLYVLTLMCNGRVKHILSEVKEGFGNQINLCRDRGLNPGPLHRIRGGPSIIGTTTASSTTKFMMCLMT</sequence>
<keyword evidence="1" id="KW-0732">Signal</keyword>
<reference evidence="2" key="1">
    <citation type="submission" date="2020-11" db="EMBL/GenBank/DDBJ databases">
        <authorList>
            <person name="Tran Van P."/>
        </authorList>
    </citation>
    <scope>NUCLEOTIDE SEQUENCE</scope>
</reference>
<feature type="chain" id="PRO_5031459567" evidence="1">
    <location>
        <begin position="17"/>
        <end position="436"/>
    </location>
</feature>
<organism evidence="2">
    <name type="scientific">Timema tahoe</name>
    <dbReference type="NCBI Taxonomy" id="61484"/>
    <lineage>
        <taxon>Eukaryota</taxon>
        <taxon>Metazoa</taxon>
        <taxon>Ecdysozoa</taxon>
        <taxon>Arthropoda</taxon>
        <taxon>Hexapoda</taxon>
        <taxon>Insecta</taxon>
        <taxon>Pterygota</taxon>
        <taxon>Neoptera</taxon>
        <taxon>Polyneoptera</taxon>
        <taxon>Phasmatodea</taxon>
        <taxon>Timematodea</taxon>
        <taxon>Timematoidea</taxon>
        <taxon>Timematidae</taxon>
        <taxon>Timema</taxon>
    </lineage>
</organism>
<accession>A0A7R9ICK3</accession>
<feature type="signal peptide" evidence="1">
    <location>
        <begin position="1"/>
        <end position="16"/>
    </location>
</feature>
<dbReference type="AlphaFoldDB" id="A0A7R9ICK3"/>